<evidence type="ECO:0000256" key="1">
    <source>
        <dbReference type="SAM" id="MobiDB-lite"/>
    </source>
</evidence>
<gene>
    <name evidence="2" type="ORF">G7Y89_g8682</name>
</gene>
<dbReference type="OrthoDB" id="8249012at2759"/>
<reference evidence="2 3" key="1">
    <citation type="submission" date="2020-03" db="EMBL/GenBank/DDBJ databases">
        <title>Draft Genome Sequence of Cudoniella acicularis.</title>
        <authorList>
            <person name="Buettner E."/>
            <person name="Kellner H."/>
        </authorList>
    </citation>
    <scope>NUCLEOTIDE SEQUENCE [LARGE SCALE GENOMIC DNA]</scope>
    <source>
        <strain evidence="2 3">DSM 108380</strain>
    </source>
</reference>
<accession>A0A8H4RG44</accession>
<feature type="region of interest" description="Disordered" evidence="1">
    <location>
        <begin position="222"/>
        <end position="338"/>
    </location>
</feature>
<feature type="compositionally biased region" description="Low complexity" evidence="1">
    <location>
        <begin position="268"/>
        <end position="277"/>
    </location>
</feature>
<dbReference type="InterPro" id="IPR017956">
    <property type="entry name" value="AT_hook_DNA-bd_motif"/>
</dbReference>
<dbReference type="EMBL" id="JAAMPI010000674">
    <property type="protein sequence ID" value="KAF4629464.1"/>
    <property type="molecule type" value="Genomic_DNA"/>
</dbReference>
<evidence type="ECO:0000313" key="3">
    <source>
        <dbReference type="Proteomes" id="UP000566819"/>
    </source>
</evidence>
<dbReference type="GO" id="GO:0003677">
    <property type="term" value="F:DNA binding"/>
    <property type="evidence" value="ECO:0007669"/>
    <property type="project" value="InterPro"/>
</dbReference>
<dbReference type="PANTHER" id="PTHR21521">
    <property type="entry name" value="AMUN, ISOFORM A"/>
    <property type="match status" value="1"/>
</dbReference>
<dbReference type="Proteomes" id="UP000566819">
    <property type="component" value="Unassembled WGS sequence"/>
</dbReference>
<keyword evidence="3" id="KW-1185">Reference proteome</keyword>
<dbReference type="AlphaFoldDB" id="A0A8H4RG44"/>
<dbReference type="PANTHER" id="PTHR21521:SF0">
    <property type="entry name" value="AMUN, ISOFORM A"/>
    <property type="match status" value="1"/>
</dbReference>
<dbReference type="SMART" id="SM00384">
    <property type="entry name" value="AT_hook"/>
    <property type="match status" value="3"/>
</dbReference>
<comment type="caution">
    <text evidence="2">The sequence shown here is derived from an EMBL/GenBank/DDBJ whole genome shotgun (WGS) entry which is preliminary data.</text>
</comment>
<name>A0A8H4RG44_9HELO</name>
<organism evidence="2 3">
    <name type="scientific">Cudoniella acicularis</name>
    <dbReference type="NCBI Taxonomy" id="354080"/>
    <lineage>
        <taxon>Eukaryota</taxon>
        <taxon>Fungi</taxon>
        <taxon>Dikarya</taxon>
        <taxon>Ascomycota</taxon>
        <taxon>Pezizomycotina</taxon>
        <taxon>Leotiomycetes</taxon>
        <taxon>Helotiales</taxon>
        <taxon>Tricladiaceae</taxon>
        <taxon>Cudoniella</taxon>
    </lineage>
</organism>
<feature type="compositionally biased region" description="Acidic residues" evidence="1">
    <location>
        <begin position="291"/>
        <end position="309"/>
    </location>
</feature>
<proteinExistence type="predicted"/>
<sequence length="338" mass="37567">MLRTIFGKKEEDKEPQIMASTITTSEFKDALSRYPAVLKTQIKAPKPGHLPLEELDKFRYVEAPARFSKKTGRTMTIEDVQKLVDWKLRHGAWRPSLPKQVASNTTEKVEAATKDAFDHYAKHPNDIDVILKKLASPLRGIGPATASLLLAVHDPDHVIFFSDEVYKWLIVGEGKKQNPKYTTQEFEALYVKAKALMARLHVNPIDVEKVAFVLIKENEPVYEPKPKKEPSGLPRGRPRLPDSEKKTKKAPSVPGRGRGRPPKADGVATPKAKATGAGKRGRPAKAKAEEVNEEEDEEEEEEKEEEGKDEETAVTPASGSKRKAAASPKSRSAKKAKK</sequence>
<evidence type="ECO:0000313" key="2">
    <source>
        <dbReference type="EMBL" id="KAF4629464.1"/>
    </source>
</evidence>
<protein>
    <submittedName>
        <fullName evidence="2">Uncharacterized protein</fullName>
    </submittedName>
</protein>